<protein>
    <recommendedName>
        <fullName evidence="4">Ubiquitin 3 binding protein But2 C-terminal domain-containing protein</fullName>
    </recommendedName>
</protein>
<keyword evidence="1" id="KW-1133">Transmembrane helix</keyword>
<evidence type="ECO:0000313" key="2">
    <source>
        <dbReference type="EMBL" id="KAK0443173.1"/>
    </source>
</evidence>
<sequence length="285" mass="31956">MIMSAKWWRSSPTAYELLSTSERDAEEDIPQNQDRATSIGYNSRGDRLVVWACIATLFSSLFTFSIAVLNMRKDNCDCGEQISGQNPPNHHPNQYINFDSVFRDRPVKEISHERTIVNFPDVVALVNETDAARHVYEDTSRQWRATLGTVFPDDRRIIVSAEVSTVVQFFHLDYGMENCSLMLSVPPPSHGFDPEVIIQEGSSIDVWLLESTWSERLVRVAAGEVAPQRKTLVATVQTEGNQTVERFLCPSGDLTLFEIACAKSSNGPCHLEFWQSGEISPPAGE</sequence>
<dbReference type="AlphaFoldDB" id="A0AA39JML3"/>
<reference evidence="2" key="1">
    <citation type="submission" date="2023-06" db="EMBL/GenBank/DDBJ databases">
        <authorList>
            <consortium name="Lawrence Berkeley National Laboratory"/>
            <person name="Ahrendt S."/>
            <person name="Sahu N."/>
            <person name="Indic B."/>
            <person name="Wong-Bajracharya J."/>
            <person name="Merenyi Z."/>
            <person name="Ke H.-M."/>
            <person name="Monk M."/>
            <person name="Kocsube S."/>
            <person name="Drula E."/>
            <person name="Lipzen A."/>
            <person name="Balint B."/>
            <person name="Henrissat B."/>
            <person name="Andreopoulos B."/>
            <person name="Martin F.M."/>
            <person name="Harder C.B."/>
            <person name="Rigling D."/>
            <person name="Ford K.L."/>
            <person name="Foster G.D."/>
            <person name="Pangilinan J."/>
            <person name="Papanicolaou A."/>
            <person name="Barry K."/>
            <person name="LaButti K."/>
            <person name="Viragh M."/>
            <person name="Koriabine M."/>
            <person name="Yan M."/>
            <person name="Riley R."/>
            <person name="Champramary S."/>
            <person name="Plett K.L."/>
            <person name="Tsai I.J."/>
            <person name="Slot J."/>
            <person name="Sipos G."/>
            <person name="Plett J."/>
            <person name="Nagy L.G."/>
            <person name="Grigoriev I.V."/>
        </authorList>
    </citation>
    <scope>NUCLEOTIDE SEQUENCE</scope>
    <source>
        <strain evidence="2">FPL87.14</strain>
    </source>
</reference>
<dbReference type="EMBL" id="JAUEPT010000023">
    <property type="protein sequence ID" value="KAK0443173.1"/>
    <property type="molecule type" value="Genomic_DNA"/>
</dbReference>
<gene>
    <name evidence="2" type="ORF">EV421DRAFT_535142</name>
</gene>
<proteinExistence type="predicted"/>
<dbReference type="Proteomes" id="UP001175226">
    <property type="component" value="Unassembled WGS sequence"/>
</dbReference>
<comment type="caution">
    <text evidence="2">The sequence shown here is derived from an EMBL/GenBank/DDBJ whole genome shotgun (WGS) entry which is preliminary data.</text>
</comment>
<keyword evidence="3" id="KW-1185">Reference proteome</keyword>
<evidence type="ECO:0000256" key="1">
    <source>
        <dbReference type="SAM" id="Phobius"/>
    </source>
</evidence>
<feature type="transmembrane region" description="Helical" evidence="1">
    <location>
        <begin position="48"/>
        <end position="69"/>
    </location>
</feature>
<keyword evidence="1" id="KW-0472">Membrane</keyword>
<accession>A0AA39JML3</accession>
<name>A0AA39JML3_9AGAR</name>
<evidence type="ECO:0000313" key="3">
    <source>
        <dbReference type="Proteomes" id="UP001175226"/>
    </source>
</evidence>
<keyword evidence="1" id="KW-0812">Transmembrane</keyword>
<evidence type="ECO:0008006" key="4">
    <source>
        <dbReference type="Google" id="ProtNLM"/>
    </source>
</evidence>
<organism evidence="2 3">
    <name type="scientific">Armillaria borealis</name>
    <dbReference type="NCBI Taxonomy" id="47425"/>
    <lineage>
        <taxon>Eukaryota</taxon>
        <taxon>Fungi</taxon>
        <taxon>Dikarya</taxon>
        <taxon>Basidiomycota</taxon>
        <taxon>Agaricomycotina</taxon>
        <taxon>Agaricomycetes</taxon>
        <taxon>Agaricomycetidae</taxon>
        <taxon>Agaricales</taxon>
        <taxon>Marasmiineae</taxon>
        <taxon>Physalacriaceae</taxon>
        <taxon>Armillaria</taxon>
    </lineage>
</organism>